<dbReference type="eggNOG" id="COG1733">
    <property type="taxonomic scope" value="Bacteria"/>
</dbReference>
<evidence type="ECO:0000256" key="1">
    <source>
        <dbReference type="ARBA" id="ARBA00023015"/>
    </source>
</evidence>
<dbReference type="SUPFAM" id="SSF46785">
    <property type="entry name" value="Winged helix' DNA-binding domain"/>
    <property type="match status" value="1"/>
</dbReference>
<keyword evidence="6" id="KW-1185">Reference proteome</keyword>
<dbReference type="Gene3D" id="1.10.10.10">
    <property type="entry name" value="Winged helix-like DNA-binding domain superfamily/Winged helix DNA-binding domain"/>
    <property type="match status" value="1"/>
</dbReference>
<evidence type="ECO:0000256" key="3">
    <source>
        <dbReference type="ARBA" id="ARBA00023163"/>
    </source>
</evidence>
<feature type="domain" description="HTH hxlR-type" evidence="4">
    <location>
        <begin position="11"/>
        <end position="108"/>
    </location>
</feature>
<evidence type="ECO:0000256" key="2">
    <source>
        <dbReference type="ARBA" id="ARBA00023125"/>
    </source>
</evidence>
<keyword evidence="2" id="KW-0238">DNA-binding</keyword>
<dbReference type="InterPro" id="IPR002577">
    <property type="entry name" value="HTH_HxlR"/>
</dbReference>
<dbReference type="AlphaFoldDB" id="Q1LEB4"/>
<keyword evidence="1" id="KW-0805">Transcription regulation</keyword>
<evidence type="ECO:0000313" key="6">
    <source>
        <dbReference type="Proteomes" id="UP000002429"/>
    </source>
</evidence>
<dbReference type="Pfam" id="PF01638">
    <property type="entry name" value="HxlR"/>
    <property type="match status" value="1"/>
</dbReference>
<geneLocation type="plasmid" evidence="5 6">
    <name>megaplasmid</name>
</geneLocation>
<dbReference type="GO" id="GO:0003677">
    <property type="term" value="F:DNA binding"/>
    <property type="evidence" value="ECO:0007669"/>
    <property type="project" value="UniProtKB-KW"/>
</dbReference>
<dbReference type="RefSeq" id="WP_011519087.1">
    <property type="nucleotide sequence ID" value="NC_007974.2"/>
</dbReference>
<proteinExistence type="predicted"/>
<dbReference type="HOGENOM" id="CLU_111585_0_0_4"/>
<accession>Q1LEB4</accession>
<keyword evidence="5" id="KW-0614">Plasmid</keyword>
<protein>
    <submittedName>
        <fullName evidence="5">Transcriptional regulator</fullName>
    </submittedName>
</protein>
<dbReference type="PANTHER" id="PTHR33204:SF17">
    <property type="entry name" value="TRANSCRIPTIONAL REGULATORY PROTEIN"/>
    <property type="match status" value="1"/>
</dbReference>
<name>Q1LEB4_CUPMC</name>
<dbReference type="InterPro" id="IPR036390">
    <property type="entry name" value="WH_DNA-bd_sf"/>
</dbReference>
<dbReference type="Proteomes" id="UP000002429">
    <property type="component" value="Plasmid megaplasmid"/>
</dbReference>
<sequence length="177" mass="19786">MFRKSHRNAPCPMARGIERVGDPWTFLILREAFYGTTRFDEFQKVLGIAPNMLTRRLNSLVDDGLLTRRQYSAHPPRDEYLLTDLGRDFRPVLLALLAWGSRHFSQEGELVRLMDRRTGHPVEFALVDTATGTPITASDHYLAPGPAAGPGLRARLERAAQHQQSDSNTTAPTMGAC</sequence>
<dbReference type="PANTHER" id="PTHR33204">
    <property type="entry name" value="TRANSCRIPTIONAL REGULATOR, MARR FAMILY"/>
    <property type="match status" value="1"/>
</dbReference>
<dbReference type="KEGG" id="rme:Rmet_4650"/>
<keyword evidence="3" id="KW-0804">Transcription</keyword>
<dbReference type="EMBL" id="CP000353">
    <property type="protein sequence ID" value="ABF11512.1"/>
    <property type="molecule type" value="Genomic_DNA"/>
</dbReference>
<dbReference type="InterPro" id="IPR036388">
    <property type="entry name" value="WH-like_DNA-bd_sf"/>
</dbReference>
<gene>
    <name evidence="5" type="ordered locus">Rmet_4650</name>
</gene>
<dbReference type="PROSITE" id="PS51118">
    <property type="entry name" value="HTH_HXLR"/>
    <property type="match status" value="1"/>
</dbReference>
<evidence type="ECO:0000259" key="4">
    <source>
        <dbReference type="PROSITE" id="PS51118"/>
    </source>
</evidence>
<evidence type="ECO:0000313" key="5">
    <source>
        <dbReference type="EMBL" id="ABF11512.1"/>
    </source>
</evidence>
<organism evidence="5 6">
    <name type="scientific">Cupriavidus metallidurans (strain ATCC 43123 / DSM 2839 / NBRC 102507 / CH34)</name>
    <name type="common">Ralstonia metallidurans</name>
    <dbReference type="NCBI Taxonomy" id="266264"/>
    <lineage>
        <taxon>Bacteria</taxon>
        <taxon>Pseudomonadati</taxon>
        <taxon>Pseudomonadota</taxon>
        <taxon>Betaproteobacteria</taxon>
        <taxon>Burkholderiales</taxon>
        <taxon>Burkholderiaceae</taxon>
        <taxon>Cupriavidus</taxon>
    </lineage>
</organism>
<reference evidence="6" key="1">
    <citation type="journal article" date="2010" name="PLoS ONE">
        <title>The complete genome sequence of Cupriavidus metallidurans strain CH34, a master survivalist in harsh and anthropogenic environments.</title>
        <authorList>
            <person name="Janssen P.J."/>
            <person name="Van Houdt R."/>
            <person name="Moors H."/>
            <person name="Monsieurs P."/>
            <person name="Morin N."/>
            <person name="Michaux A."/>
            <person name="Benotmane M.A."/>
            <person name="Leys N."/>
            <person name="Vallaeys T."/>
            <person name="Lapidus A."/>
            <person name="Monchy S."/>
            <person name="Medigue C."/>
            <person name="Taghavi S."/>
            <person name="McCorkle S."/>
            <person name="Dunn J."/>
            <person name="van der Lelie D."/>
            <person name="Mergeay M."/>
        </authorList>
    </citation>
    <scope>NUCLEOTIDE SEQUENCE [LARGE SCALE GENOMIC DNA]</scope>
    <source>
        <strain evidence="6">ATCC 43123 / DSM 2839 / NBRC 102507 / CH34</strain>
    </source>
</reference>